<dbReference type="AlphaFoldDB" id="A0A4S2MXF8"/>
<dbReference type="OrthoDB" id="2014201at2759"/>
<dbReference type="PANTHER" id="PTHR11183">
    <property type="entry name" value="GLYCOGENIN SUBFAMILY MEMBER"/>
    <property type="match status" value="1"/>
</dbReference>
<feature type="non-terminal residue" evidence="1">
    <location>
        <position position="319"/>
    </location>
</feature>
<evidence type="ECO:0000313" key="2">
    <source>
        <dbReference type="Proteomes" id="UP000298138"/>
    </source>
</evidence>
<sequence length="319" mass="35785">KNAYLTLLTRGSYLPGVIILAHSLRKVGTRYPLIVAVTPSLPKACVDVLVAEGLRVEVVAAIVPVWATEKEGGKDGKRNRGAMVADRFEDTWTKLVAFSHDDDDNDGATTIPMIPRRSMIPLTSPLQRILLLDADLLLLHPLDPLFTLPLPSTHIAATPACICNLDSQPWAPIFWTPSNCAFTHYPPSPHPLSHHPHHPPPPLTPLPPPPTPTLNSGLLLLHPSLPLFSSLLTTIHTSPLSPTLQFPDQDLLSDVFRGKWWPLGWMWNAVKTMRYWHPGVWRDGSVRVVHYIVEKPWEVRRGEEGEDAVTVGWWWREWE</sequence>
<keyword evidence="2" id="KW-1185">Reference proteome</keyword>
<dbReference type="SUPFAM" id="SSF53448">
    <property type="entry name" value="Nucleotide-diphospho-sugar transferases"/>
    <property type="match status" value="1"/>
</dbReference>
<dbReference type="Gene3D" id="3.90.550.10">
    <property type="entry name" value="Spore Coat Polysaccharide Biosynthesis Protein SpsA, Chain A"/>
    <property type="match status" value="1"/>
</dbReference>
<dbReference type="InterPro" id="IPR029044">
    <property type="entry name" value="Nucleotide-diphossugar_trans"/>
</dbReference>
<dbReference type="Pfam" id="PF01501">
    <property type="entry name" value="Glyco_transf_8"/>
    <property type="match status" value="1"/>
</dbReference>
<dbReference type="EMBL" id="ML220120">
    <property type="protein sequence ID" value="TGZ81331.1"/>
    <property type="molecule type" value="Genomic_DNA"/>
</dbReference>
<protein>
    <submittedName>
        <fullName evidence="1">Nucleotide-diphospho-sugar transferase</fullName>
    </submittedName>
</protein>
<dbReference type="InterPro" id="IPR050587">
    <property type="entry name" value="GNT1/Glycosyltrans_8"/>
</dbReference>
<evidence type="ECO:0000313" key="1">
    <source>
        <dbReference type="EMBL" id="TGZ81331.1"/>
    </source>
</evidence>
<dbReference type="Proteomes" id="UP000298138">
    <property type="component" value="Unassembled WGS sequence"/>
</dbReference>
<reference evidence="1 2" key="1">
    <citation type="submission" date="2019-04" db="EMBL/GenBank/DDBJ databases">
        <title>Comparative genomics and transcriptomics to analyze fruiting body development in filamentous ascomycetes.</title>
        <authorList>
            <consortium name="DOE Joint Genome Institute"/>
            <person name="Lutkenhaus R."/>
            <person name="Traeger S."/>
            <person name="Breuer J."/>
            <person name="Kuo A."/>
            <person name="Lipzen A."/>
            <person name="Pangilinan J."/>
            <person name="Dilworth D."/>
            <person name="Sandor L."/>
            <person name="Poggeler S."/>
            <person name="Barry K."/>
            <person name="Grigoriev I.V."/>
            <person name="Nowrousian M."/>
        </authorList>
    </citation>
    <scope>NUCLEOTIDE SEQUENCE [LARGE SCALE GENOMIC DNA]</scope>
    <source>
        <strain evidence="1 2">CBS 389.68</strain>
    </source>
</reference>
<dbReference type="InterPro" id="IPR002495">
    <property type="entry name" value="Glyco_trans_8"/>
</dbReference>
<dbReference type="GO" id="GO:0016757">
    <property type="term" value="F:glycosyltransferase activity"/>
    <property type="evidence" value="ECO:0007669"/>
    <property type="project" value="InterPro"/>
</dbReference>
<feature type="non-terminal residue" evidence="1">
    <location>
        <position position="1"/>
    </location>
</feature>
<organism evidence="1 2">
    <name type="scientific">Ascodesmis nigricans</name>
    <dbReference type="NCBI Taxonomy" id="341454"/>
    <lineage>
        <taxon>Eukaryota</taxon>
        <taxon>Fungi</taxon>
        <taxon>Dikarya</taxon>
        <taxon>Ascomycota</taxon>
        <taxon>Pezizomycotina</taxon>
        <taxon>Pezizomycetes</taxon>
        <taxon>Pezizales</taxon>
        <taxon>Ascodesmidaceae</taxon>
        <taxon>Ascodesmis</taxon>
    </lineage>
</organism>
<accession>A0A4S2MXF8</accession>
<dbReference type="InParanoid" id="A0A4S2MXF8"/>
<keyword evidence="1" id="KW-0808">Transferase</keyword>
<name>A0A4S2MXF8_9PEZI</name>
<dbReference type="STRING" id="341454.A0A4S2MXF8"/>
<gene>
    <name evidence="1" type="ORF">EX30DRAFT_296614</name>
</gene>
<proteinExistence type="predicted"/>